<name>A0A1F6DC89_9BACT</name>
<feature type="transmembrane region" description="Helical" evidence="6">
    <location>
        <begin position="174"/>
        <end position="204"/>
    </location>
</feature>
<dbReference type="InterPro" id="IPR010432">
    <property type="entry name" value="RDD"/>
</dbReference>
<keyword evidence="4 6" id="KW-1133">Transmembrane helix</keyword>
<gene>
    <name evidence="8" type="ORF">A3C86_01360</name>
</gene>
<protein>
    <recommendedName>
        <fullName evidence="7">RDD domain-containing protein</fullName>
    </recommendedName>
</protein>
<feature type="transmembrane region" description="Helical" evidence="6">
    <location>
        <begin position="87"/>
        <end position="108"/>
    </location>
</feature>
<evidence type="ECO:0000256" key="2">
    <source>
        <dbReference type="ARBA" id="ARBA00022475"/>
    </source>
</evidence>
<evidence type="ECO:0000313" key="9">
    <source>
        <dbReference type="Proteomes" id="UP000178042"/>
    </source>
</evidence>
<keyword evidence="5 6" id="KW-0472">Membrane</keyword>
<organism evidence="8 9">
    <name type="scientific">Candidatus Kaiserbacteria bacterium RIFCSPHIGHO2_02_FULL_49_16</name>
    <dbReference type="NCBI Taxonomy" id="1798490"/>
    <lineage>
        <taxon>Bacteria</taxon>
        <taxon>Candidatus Kaiseribacteriota</taxon>
    </lineage>
</organism>
<evidence type="ECO:0000313" key="8">
    <source>
        <dbReference type="EMBL" id="OGG59015.1"/>
    </source>
</evidence>
<dbReference type="InterPro" id="IPR051791">
    <property type="entry name" value="Pra-immunoreactive"/>
</dbReference>
<dbReference type="Proteomes" id="UP000178042">
    <property type="component" value="Unassembled WGS sequence"/>
</dbReference>
<evidence type="ECO:0000256" key="1">
    <source>
        <dbReference type="ARBA" id="ARBA00004651"/>
    </source>
</evidence>
<reference evidence="8 9" key="1">
    <citation type="journal article" date="2016" name="Nat. Commun.">
        <title>Thousands of microbial genomes shed light on interconnected biogeochemical processes in an aquifer system.</title>
        <authorList>
            <person name="Anantharaman K."/>
            <person name="Brown C.T."/>
            <person name="Hug L.A."/>
            <person name="Sharon I."/>
            <person name="Castelle C.J."/>
            <person name="Probst A.J."/>
            <person name="Thomas B.C."/>
            <person name="Singh A."/>
            <person name="Wilkins M.J."/>
            <person name="Karaoz U."/>
            <person name="Brodie E.L."/>
            <person name="Williams K.H."/>
            <person name="Hubbard S.S."/>
            <person name="Banfield J.F."/>
        </authorList>
    </citation>
    <scope>NUCLEOTIDE SEQUENCE [LARGE SCALE GENOMIC DNA]</scope>
</reference>
<evidence type="ECO:0000259" key="7">
    <source>
        <dbReference type="Pfam" id="PF06271"/>
    </source>
</evidence>
<dbReference type="Pfam" id="PF06271">
    <property type="entry name" value="RDD"/>
    <property type="match status" value="1"/>
</dbReference>
<evidence type="ECO:0000256" key="5">
    <source>
        <dbReference type="ARBA" id="ARBA00023136"/>
    </source>
</evidence>
<proteinExistence type="predicted"/>
<evidence type="ECO:0000256" key="6">
    <source>
        <dbReference type="SAM" id="Phobius"/>
    </source>
</evidence>
<dbReference type="Gene3D" id="3.30.700.10">
    <property type="entry name" value="Glycoprotein, Type 4 Pilin"/>
    <property type="match status" value="1"/>
</dbReference>
<dbReference type="GO" id="GO:0005886">
    <property type="term" value="C:plasma membrane"/>
    <property type="evidence" value="ECO:0007669"/>
    <property type="project" value="UniProtKB-SubCell"/>
</dbReference>
<comment type="subcellular location">
    <subcellularLocation>
        <location evidence="1">Cell membrane</location>
        <topology evidence="1">Multi-pass membrane protein</topology>
    </subcellularLocation>
</comment>
<evidence type="ECO:0000256" key="3">
    <source>
        <dbReference type="ARBA" id="ARBA00022692"/>
    </source>
</evidence>
<dbReference type="AlphaFoldDB" id="A0A1F6DC89"/>
<accession>A0A1F6DC89</accession>
<keyword evidence="2" id="KW-1003">Cell membrane</keyword>
<feature type="transmembrane region" description="Helical" evidence="6">
    <location>
        <begin position="44"/>
        <end position="67"/>
    </location>
</feature>
<evidence type="ECO:0000256" key="4">
    <source>
        <dbReference type="ARBA" id="ARBA00022989"/>
    </source>
</evidence>
<comment type="caution">
    <text evidence="8">The sequence shown here is derived from an EMBL/GenBank/DDBJ whole genome shotgun (WGS) entry which is preliminary data.</text>
</comment>
<dbReference type="EMBL" id="MFLD01000031">
    <property type="protein sequence ID" value="OGG59015.1"/>
    <property type="molecule type" value="Genomic_DNA"/>
</dbReference>
<feature type="transmembrane region" description="Helical" evidence="6">
    <location>
        <begin position="128"/>
        <end position="147"/>
    </location>
</feature>
<feature type="domain" description="RDD" evidence="7">
    <location>
        <begin position="41"/>
        <end position="159"/>
    </location>
</feature>
<dbReference type="PANTHER" id="PTHR36115">
    <property type="entry name" value="PROLINE-RICH ANTIGEN HOMOLOG-RELATED"/>
    <property type="match status" value="1"/>
</dbReference>
<keyword evidence="3 6" id="KW-0812">Transmembrane</keyword>
<sequence length="321" mass="34116">MPNEQVPPASAFSVSPQFSVPGPQTVPQMPAFVAGAIPTKYAGFWVRAAALFVDGLFLVVLQLLISLSNAGTESLLWKSAISLFIPWGYAVFMITTYQATLGKMAVGLRVLRANGERVGLGRALLREVVGKFISSIILGIGYLMVAWTGKKQGLHDKIADTVVVENDPSKSKTVWIVVALIVGLLIPIAIGILSSVVLASLNIARMKSVDARRIIDIKQLQLALELNYVEAGTYPISSFSDLVNNNYISSIPADPTTGAAYSYISLNDSNNVCAVTPCTKYVLAATLSDSGQSVLSSDVDGTVAGINCDDTPTAVYCVQQP</sequence>